<dbReference type="Gene3D" id="3.30.10.20">
    <property type="match status" value="2"/>
</dbReference>
<organism evidence="2">
    <name type="scientific">marine sediment metagenome</name>
    <dbReference type="NCBI Taxonomy" id="412755"/>
    <lineage>
        <taxon>unclassified sequences</taxon>
        <taxon>metagenomes</taxon>
        <taxon>ecological metagenomes</taxon>
    </lineage>
</organism>
<dbReference type="EMBL" id="LAZR01036497">
    <property type="protein sequence ID" value="KKL24688.1"/>
    <property type="molecule type" value="Genomic_DNA"/>
</dbReference>
<proteinExistence type="predicted"/>
<name>A0A0F9ELC7_9ZZZZ</name>
<dbReference type="InterPro" id="IPR005543">
    <property type="entry name" value="PASTA_dom"/>
</dbReference>
<evidence type="ECO:0000259" key="1">
    <source>
        <dbReference type="PROSITE" id="PS51178"/>
    </source>
</evidence>
<feature type="domain" description="PASTA" evidence="1">
    <location>
        <begin position="8"/>
        <end position="75"/>
    </location>
</feature>
<feature type="non-terminal residue" evidence="2">
    <location>
        <position position="1"/>
    </location>
</feature>
<dbReference type="CDD" id="cd06577">
    <property type="entry name" value="PASTA_pknB"/>
    <property type="match status" value="2"/>
</dbReference>
<evidence type="ECO:0000313" key="2">
    <source>
        <dbReference type="EMBL" id="KKL24688.1"/>
    </source>
</evidence>
<dbReference type="PROSITE" id="PS51178">
    <property type="entry name" value="PASTA"/>
    <property type="match status" value="2"/>
</dbReference>
<sequence>IRIIISKGAKTVLMPNLQGLSIQQARIILEDNGLCQRELSRVSSQDIKRDDIIAQTPNPGVMIPRGECVNLLVSIGVQAKAYQMPDLQGLSIEDAIFLIELNNLLPGKITSKFYKEKPKNIIVDQETLAGHRVIEGYIVNLVRNRKSGRGLQTYLNDAKGVNLFRYRLESGFLKSRIRVRLNSFGVSNDLLDDFMKPGDEIWLLIPKGKDATVFLYKDDVMVKSQVFDAW</sequence>
<feature type="domain" description="PASTA" evidence="1">
    <location>
        <begin position="78"/>
        <end position="145"/>
    </location>
</feature>
<gene>
    <name evidence="2" type="ORF">LCGC14_2412810</name>
</gene>
<dbReference type="Pfam" id="PF03793">
    <property type="entry name" value="PASTA"/>
    <property type="match status" value="2"/>
</dbReference>
<protein>
    <recommendedName>
        <fullName evidence="1">PASTA domain-containing protein</fullName>
    </recommendedName>
</protein>
<comment type="caution">
    <text evidence="2">The sequence shown here is derived from an EMBL/GenBank/DDBJ whole genome shotgun (WGS) entry which is preliminary data.</text>
</comment>
<dbReference type="AlphaFoldDB" id="A0A0F9ELC7"/>
<dbReference type="SMART" id="SM00740">
    <property type="entry name" value="PASTA"/>
    <property type="match status" value="2"/>
</dbReference>
<accession>A0A0F9ELC7</accession>
<reference evidence="2" key="1">
    <citation type="journal article" date="2015" name="Nature">
        <title>Complex archaea that bridge the gap between prokaryotes and eukaryotes.</title>
        <authorList>
            <person name="Spang A."/>
            <person name="Saw J.H."/>
            <person name="Jorgensen S.L."/>
            <person name="Zaremba-Niedzwiedzka K."/>
            <person name="Martijn J."/>
            <person name="Lind A.E."/>
            <person name="van Eijk R."/>
            <person name="Schleper C."/>
            <person name="Guy L."/>
            <person name="Ettema T.J."/>
        </authorList>
    </citation>
    <scope>NUCLEOTIDE SEQUENCE</scope>
</reference>